<dbReference type="RefSeq" id="WP_054746383.1">
    <property type="nucleotide sequence ID" value="NZ_AZCV01000010.1"/>
</dbReference>
<evidence type="ECO:0000256" key="2">
    <source>
        <dbReference type="ARBA" id="ARBA00000565"/>
    </source>
</evidence>
<accession>A0A0R1GSF4</accession>
<dbReference type="InterPro" id="IPR029056">
    <property type="entry name" value="Ribokinase-like"/>
</dbReference>
<evidence type="ECO:0000256" key="8">
    <source>
        <dbReference type="ARBA" id="ARBA00022679"/>
    </source>
</evidence>
<dbReference type="InterPro" id="IPR013749">
    <property type="entry name" value="PM/HMP-P_kinase-1"/>
</dbReference>
<evidence type="ECO:0000256" key="3">
    <source>
        <dbReference type="ARBA" id="ARBA00004769"/>
    </source>
</evidence>
<dbReference type="CDD" id="cd01169">
    <property type="entry name" value="HMPP_kinase"/>
    <property type="match status" value="1"/>
</dbReference>
<evidence type="ECO:0000256" key="7">
    <source>
        <dbReference type="ARBA" id="ARBA00019161"/>
    </source>
</evidence>
<keyword evidence="9" id="KW-0547">Nucleotide-binding</keyword>
<evidence type="ECO:0000256" key="5">
    <source>
        <dbReference type="ARBA" id="ARBA00012135"/>
    </source>
</evidence>
<sequence>MTNEQVQAVTIAGNDSDGSAGMPADLHAFFARHVYGMGILTAAVAGNSHSIAAAEVMPPDFIAKQFEMLAADFHIKAAKTGMLSDSRTIEVVADNLNKYDFGAIVIDPVIITKHGAMLLEEAAYETFKKRLIPLATVITPNFYEAQKLTEMELANPQEIEAGATLLQSLGAKNVLIKGRHDSRSQEKVSDYLLLADGSGMWFTEPYVETDRVNGTGDTLSAVIAAELAKGNDVANAISIAKKFVHEAIANEINVGHQFGPINHWAGMNYFEQ</sequence>
<comment type="pathway">
    <text evidence="3">Cofactor biosynthesis; thiamine diphosphate biosynthesis; 4-amino-2-methyl-5-diphosphomethylpyrimidine from 5-amino-1-(5-phospho-D-ribosyl)imidazole: step 3/3.</text>
</comment>
<dbReference type="Gene3D" id="3.40.1190.20">
    <property type="match status" value="1"/>
</dbReference>
<keyword evidence="11" id="KW-0067">ATP-binding</keyword>
<evidence type="ECO:0000256" key="4">
    <source>
        <dbReference type="ARBA" id="ARBA00009879"/>
    </source>
</evidence>
<dbReference type="Pfam" id="PF08543">
    <property type="entry name" value="Phos_pyr_kin"/>
    <property type="match status" value="1"/>
</dbReference>
<dbReference type="GO" id="GO:0008902">
    <property type="term" value="F:hydroxymethylpyrimidine kinase activity"/>
    <property type="evidence" value="ECO:0007669"/>
    <property type="project" value="UniProtKB-EC"/>
</dbReference>
<dbReference type="GO" id="GO:0009228">
    <property type="term" value="P:thiamine biosynthetic process"/>
    <property type="evidence" value="ECO:0007669"/>
    <property type="project" value="UniProtKB-KW"/>
</dbReference>
<dbReference type="InterPro" id="IPR004399">
    <property type="entry name" value="HMP/HMP-P_kinase_dom"/>
</dbReference>
<proteinExistence type="inferred from homology"/>
<evidence type="ECO:0000313" key="17">
    <source>
        <dbReference type="EMBL" id="KRK36816.1"/>
    </source>
</evidence>
<comment type="catalytic activity">
    <reaction evidence="2">
        <text>4-amino-2-methyl-5-(phosphooxymethyl)pyrimidine + ATP = 4-amino-2-methyl-5-(diphosphooxymethyl)pyrimidine + ADP</text>
        <dbReference type="Rhea" id="RHEA:19893"/>
        <dbReference type="ChEBI" id="CHEBI:30616"/>
        <dbReference type="ChEBI" id="CHEBI:57841"/>
        <dbReference type="ChEBI" id="CHEBI:58354"/>
        <dbReference type="ChEBI" id="CHEBI:456216"/>
        <dbReference type="EC" id="2.7.4.7"/>
    </reaction>
</comment>
<evidence type="ECO:0000256" key="14">
    <source>
        <dbReference type="ARBA" id="ARBA00042102"/>
    </source>
</evidence>
<evidence type="ECO:0000256" key="1">
    <source>
        <dbReference type="ARBA" id="ARBA00000151"/>
    </source>
</evidence>
<dbReference type="AlphaFoldDB" id="A0A0R1GSF4"/>
<evidence type="ECO:0000259" key="16">
    <source>
        <dbReference type="Pfam" id="PF08543"/>
    </source>
</evidence>
<dbReference type="EC" id="2.7.4.7" evidence="6"/>
<comment type="catalytic activity">
    <reaction evidence="1">
        <text>4-amino-5-hydroxymethyl-2-methylpyrimidine + ATP = 4-amino-2-methyl-5-(phosphooxymethyl)pyrimidine + ADP + H(+)</text>
        <dbReference type="Rhea" id="RHEA:23096"/>
        <dbReference type="ChEBI" id="CHEBI:15378"/>
        <dbReference type="ChEBI" id="CHEBI:16892"/>
        <dbReference type="ChEBI" id="CHEBI:30616"/>
        <dbReference type="ChEBI" id="CHEBI:58354"/>
        <dbReference type="ChEBI" id="CHEBI:456216"/>
        <dbReference type="EC" id="2.7.1.49"/>
    </reaction>
</comment>
<evidence type="ECO:0000256" key="9">
    <source>
        <dbReference type="ARBA" id="ARBA00022741"/>
    </source>
</evidence>
<comment type="pathway">
    <text evidence="13">Cofactor biosynthesis; thiamine diphosphate biosynthesis; 4-amino-2-methyl-5-diphosphomethylpyrimidine from 5-amino-1-(5-phospho-D-ribosyl)imidazole: step 2/3.</text>
</comment>
<dbReference type="GO" id="GO:0005524">
    <property type="term" value="F:ATP binding"/>
    <property type="evidence" value="ECO:0007669"/>
    <property type="project" value="UniProtKB-KW"/>
</dbReference>
<evidence type="ECO:0000256" key="15">
    <source>
        <dbReference type="ARBA" id="ARBA00043176"/>
    </source>
</evidence>
<comment type="caution">
    <text evidence="17">The sequence shown here is derived from an EMBL/GenBank/DDBJ whole genome shotgun (WGS) entry which is preliminary data.</text>
</comment>
<evidence type="ECO:0000256" key="12">
    <source>
        <dbReference type="ARBA" id="ARBA00022977"/>
    </source>
</evidence>
<gene>
    <name evidence="17" type="ORF">FC62_GL000595</name>
</gene>
<dbReference type="PANTHER" id="PTHR20858">
    <property type="entry name" value="PHOSPHOMETHYLPYRIMIDINE KINASE"/>
    <property type="match status" value="1"/>
</dbReference>
<evidence type="ECO:0000256" key="13">
    <source>
        <dbReference type="ARBA" id="ARBA00037917"/>
    </source>
</evidence>
<organism evidence="17 18">
    <name type="scientific">Amylolactobacillus amylotrophicus DSM 20534</name>
    <dbReference type="NCBI Taxonomy" id="1423722"/>
    <lineage>
        <taxon>Bacteria</taxon>
        <taxon>Bacillati</taxon>
        <taxon>Bacillota</taxon>
        <taxon>Bacilli</taxon>
        <taxon>Lactobacillales</taxon>
        <taxon>Lactobacillaceae</taxon>
        <taxon>Amylolactobacillus</taxon>
    </lineage>
</organism>
<dbReference type="EMBL" id="AZCV01000010">
    <property type="protein sequence ID" value="KRK36816.1"/>
    <property type="molecule type" value="Genomic_DNA"/>
</dbReference>
<evidence type="ECO:0000256" key="6">
    <source>
        <dbReference type="ARBA" id="ARBA00012963"/>
    </source>
</evidence>
<keyword evidence="10 17" id="KW-0418">Kinase</keyword>
<evidence type="ECO:0000256" key="11">
    <source>
        <dbReference type="ARBA" id="ARBA00022840"/>
    </source>
</evidence>
<dbReference type="Proteomes" id="UP000050909">
    <property type="component" value="Unassembled WGS sequence"/>
</dbReference>
<protein>
    <recommendedName>
        <fullName evidence="7">Hydroxymethylpyrimidine/phosphomethylpyrimidine kinase</fullName>
        <ecNumber evidence="5">2.7.1.49</ecNumber>
        <ecNumber evidence="6">2.7.4.7</ecNumber>
    </recommendedName>
    <alternativeName>
        <fullName evidence="14">Hydroxymethylpyrimidine kinase</fullName>
    </alternativeName>
    <alternativeName>
        <fullName evidence="15">Hydroxymethylpyrimidine phosphate kinase</fullName>
    </alternativeName>
</protein>
<feature type="domain" description="Pyridoxamine kinase/Phosphomethylpyrimidine kinase" evidence="16">
    <location>
        <begin position="15"/>
        <end position="262"/>
    </location>
</feature>
<dbReference type="EC" id="2.7.1.49" evidence="5"/>
<dbReference type="PATRIC" id="fig|1423722.3.peg.605"/>
<dbReference type="NCBIfam" id="TIGR00097">
    <property type="entry name" value="HMP-P_kinase"/>
    <property type="match status" value="1"/>
</dbReference>
<name>A0A0R1GSF4_9LACO</name>
<keyword evidence="8" id="KW-0808">Transferase</keyword>
<comment type="similarity">
    <text evidence="4">Belongs to the ThiD family.</text>
</comment>
<reference evidence="17 18" key="1">
    <citation type="journal article" date="2015" name="Genome Announc.">
        <title>Expanding the biotechnology potential of lactobacilli through comparative genomics of 213 strains and associated genera.</title>
        <authorList>
            <person name="Sun Z."/>
            <person name="Harris H.M."/>
            <person name="McCann A."/>
            <person name="Guo C."/>
            <person name="Argimon S."/>
            <person name="Zhang W."/>
            <person name="Yang X."/>
            <person name="Jeffery I.B."/>
            <person name="Cooney J.C."/>
            <person name="Kagawa T.F."/>
            <person name="Liu W."/>
            <person name="Song Y."/>
            <person name="Salvetti E."/>
            <person name="Wrobel A."/>
            <person name="Rasinkangas P."/>
            <person name="Parkhill J."/>
            <person name="Rea M.C."/>
            <person name="O'Sullivan O."/>
            <person name="Ritari J."/>
            <person name="Douillard F.P."/>
            <person name="Paul Ross R."/>
            <person name="Yang R."/>
            <person name="Briner A.E."/>
            <person name="Felis G.E."/>
            <person name="de Vos W.M."/>
            <person name="Barrangou R."/>
            <person name="Klaenhammer T.R."/>
            <person name="Caufield P.W."/>
            <person name="Cui Y."/>
            <person name="Zhang H."/>
            <person name="O'Toole P.W."/>
        </authorList>
    </citation>
    <scope>NUCLEOTIDE SEQUENCE [LARGE SCALE GENOMIC DNA]</scope>
    <source>
        <strain evidence="17 18">DSM 20534</strain>
    </source>
</reference>
<keyword evidence="12" id="KW-0784">Thiamine biosynthesis</keyword>
<dbReference type="FunFam" id="3.40.1190.20:FF:000003">
    <property type="entry name" value="Phosphomethylpyrimidine kinase ThiD"/>
    <property type="match status" value="1"/>
</dbReference>
<evidence type="ECO:0000313" key="18">
    <source>
        <dbReference type="Proteomes" id="UP000050909"/>
    </source>
</evidence>
<evidence type="ECO:0000256" key="10">
    <source>
        <dbReference type="ARBA" id="ARBA00022777"/>
    </source>
</evidence>
<dbReference type="GO" id="GO:0008972">
    <property type="term" value="F:phosphomethylpyrimidine kinase activity"/>
    <property type="evidence" value="ECO:0007669"/>
    <property type="project" value="UniProtKB-EC"/>
</dbReference>
<dbReference type="SUPFAM" id="SSF53613">
    <property type="entry name" value="Ribokinase-like"/>
    <property type="match status" value="1"/>
</dbReference>
<keyword evidence="18" id="KW-1185">Reference proteome</keyword>
<dbReference type="PANTHER" id="PTHR20858:SF17">
    <property type="entry name" value="HYDROXYMETHYLPYRIMIDINE_PHOSPHOMETHYLPYRIMIDINE KINASE THI20-RELATED"/>
    <property type="match status" value="1"/>
</dbReference>
<dbReference type="GO" id="GO:0005829">
    <property type="term" value="C:cytosol"/>
    <property type="evidence" value="ECO:0007669"/>
    <property type="project" value="TreeGrafter"/>
</dbReference>